<dbReference type="InterPro" id="IPR033659">
    <property type="entry name" value="Ferrochelatase_N"/>
</dbReference>
<reference evidence="11" key="1">
    <citation type="submission" date="2013-07" db="EMBL/GenBank/DDBJ databases">
        <authorList>
            <person name="McIlroy S."/>
        </authorList>
    </citation>
    <scope>NUCLEOTIDE SEQUENCE [LARGE SCALE GENOMIC DNA]</scope>
    <source>
        <strain evidence="11">Run_A_D11</strain>
    </source>
</reference>
<evidence type="ECO:0000256" key="3">
    <source>
        <dbReference type="ARBA" id="ARBA00022723"/>
    </source>
</evidence>
<dbReference type="GO" id="GO:0046872">
    <property type="term" value="F:metal ion binding"/>
    <property type="evidence" value="ECO:0007669"/>
    <property type="project" value="UniProtKB-KW"/>
</dbReference>
<reference evidence="11" key="2">
    <citation type="submission" date="2014-03" db="EMBL/GenBank/DDBJ databases">
        <title>Candidatus Competibacter-lineage genomes retrieved from metagenomes reveal functional metabolic diversity.</title>
        <authorList>
            <person name="McIlroy S.J."/>
            <person name="Albertsen M."/>
            <person name="Andresen E.K."/>
            <person name="Saunders A.M."/>
            <person name="Kristiansen R."/>
            <person name="Stokholm-Bjerregaard M."/>
            <person name="Nielsen K.L."/>
            <person name="Nielsen P.H."/>
        </authorList>
    </citation>
    <scope>NUCLEOTIDE SEQUENCE</scope>
    <source>
        <strain evidence="11">Run_A_D11</strain>
    </source>
</reference>
<dbReference type="PANTHER" id="PTHR11108">
    <property type="entry name" value="FERROCHELATASE"/>
    <property type="match status" value="1"/>
</dbReference>
<keyword evidence="6 9" id="KW-0456">Lyase</keyword>
<dbReference type="Proteomes" id="UP000035760">
    <property type="component" value="Unassembled WGS sequence"/>
</dbReference>
<comment type="subcellular location">
    <subcellularLocation>
        <location evidence="9 10">Cytoplasm</location>
    </subcellularLocation>
</comment>
<dbReference type="RefSeq" id="WP_048673587.1">
    <property type="nucleotide sequence ID" value="NZ_CBTJ020000045.1"/>
</dbReference>
<keyword evidence="12" id="KW-1185">Reference proteome</keyword>
<comment type="caution">
    <text evidence="11">The sequence shown here is derived from an EMBL/GenBank/DDBJ whole genome shotgun (WGS) entry which is preliminary data.</text>
</comment>
<dbReference type="STRING" id="1400863.BN873_380035"/>
<dbReference type="InterPro" id="IPR019772">
    <property type="entry name" value="Ferrochelatase_AS"/>
</dbReference>
<comment type="catalytic activity">
    <reaction evidence="9 10">
        <text>heme b + 2 H(+) = protoporphyrin IX + Fe(2+)</text>
        <dbReference type="Rhea" id="RHEA:22584"/>
        <dbReference type="ChEBI" id="CHEBI:15378"/>
        <dbReference type="ChEBI" id="CHEBI:29033"/>
        <dbReference type="ChEBI" id="CHEBI:57306"/>
        <dbReference type="ChEBI" id="CHEBI:60344"/>
        <dbReference type="EC" id="4.98.1.1"/>
    </reaction>
</comment>
<protein>
    <recommendedName>
        <fullName evidence="9 10">Ferrochelatase</fullName>
        <ecNumber evidence="9 10">4.98.1.1</ecNumber>
    </recommendedName>
    <alternativeName>
        <fullName evidence="9">Heme synthase</fullName>
    </alternativeName>
    <alternativeName>
        <fullName evidence="9">Protoheme ferro-lyase</fullName>
    </alternativeName>
</protein>
<evidence type="ECO:0000256" key="4">
    <source>
        <dbReference type="ARBA" id="ARBA00023004"/>
    </source>
</evidence>
<comment type="function">
    <text evidence="9 10">Catalyzes the ferrous insertion into protoporphyrin IX.</text>
</comment>
<dbReference type="CDD" id="cd03411">
    <property type="entry name" value="Ferrochelatase_N"/>
    <property type="match status" value="1"/>
</dbReference>
<evidence type="ECO:0000256" key="5">
    <source>
        <dbReference type="ARBA" id="ARBA00023133"/>
    </source>
</evidence>
<feature type="binding site" evidence="9">
    <location>
        <position position="290"/>
    </location>
    <ligand>
        <name>Fe(2+)</name>
        <dbReference type="ChEBI" id="CHEBI:29033"/>
    </ligand>
</feature>
<evidence type="ECO:0000256" key="2">
    <source>
        <dbReference type="ARBA" id="ARBA00022490"/>
    </source>
</evidence>
<evidence type="ECO:0000313" key="11">
    <source>
        <dbReference type="EMBL" id="CDI03053.1"/>
    </source>
</evidence>
<dbReference type="EC" id="4.98.1.1" evidence="9 10"/>
<evidence type="ECO:0000256" key="7">
    <source>
        <dbReference type="ARBA" id="ARBA00023244"/>
    </source>
</evidence>
<keyword evidence="2 9" id="KW-0963">Cytoplasm</keyword>
<keyword evidence="4 9" id="KW-0408">Iron</keyword>
<comment type="similarity">
    <text evidence="1 9 10">Belongs to the ferrochelatase family.</text>
</comment>
<dbReference type="GO" id="GO:0005737">
    <property type="term" value="C:cytoplasm"/>
    <property type="evidence" value="ECO:0007669"/>
    <property type="project" value="UniProtKB-SubCell"/>
</dbReference>
<gene>
    <name evidence="9 11" type="primary">hemH</name>
    <name evidence="11" type="ORF">BN873_380035</name>
</gene>
<feature type="binding site" evidence="9">
    <location>
        <position position="209"/>
    </location>
    <ligand>
        <name>Fe(2+)</name>
        <dbReference type="ChEBI" id="CHEBI:29033"/>
    </ligand>
</feature>
<dbReference type="AlphaFoldDB" id="W6MDL1"/>
<name>W6MDL1_9GAMM</name>
<dbReference type="InterPro" id="IPR033644">
    <property type="entry name" value="Ferrochelatase_C"/>
</dbReference>
<dbReference type="SUPFAM" id="SSF53800">
    <property type="entry name" value="Chelatase"/>
    <property type="match status" value="1"/>
</dbReference>
<dbReference type="OrthoDB" id="9809741at2"/>
<dbReference type="InterPro" id="IPR001015">
    <property type="entry name" value="Ferrochelatase"/>
</dbReference>
<dbReference type="GO" id="GO:0006783">
    <property type="term" value="P:heme biosynthetic process"/>
    <property type="evidence" value="ECO:0007669"/>
    <property type="project" value="UniProtKB-UniRule"/>
</dbReference>
<evidence type="ECO:0000256" key="10">
    <source>
        <dbReference type="RuleBase" id="RU000607"/>
    </source>
</evidence>
<dbReference type="FunFam" id="3.40.50.1400:FF:000002">
    <property type="entry name" value="Ferrochelatase"/>
    <property type="match status" value="1"/>
</dbReference>
<dbReference type="CDD" id="cd00419">
    <property type="entry name" value="Ferrochelatase_C"/>
    <property type="match status" value="1"/>
</dbReference>
<sequence>MKSPAPLSFTHEQPARAGVLLTNLGTPDAPTPAAVRRYLAEFLADTRVVEIPRALWWLILHGIILPTRPARSARNYQKIWATEGSPLLVISQRQRAALATLLAERHPEPIQVALGMRYGNPSIASALTELRAAGVRRLLILPLYPQYSAATTASTFDAIAAELRTWRWLPELRLITHYHDQDGYLDALADSVRAARRVEPAERLLFSFHGLPKRNLLAGDPYYCHCQKTARLVAERLALPPEQWAVAFQSRFGRAEWLQPYTSVLLADWAKAGIKRVDVLCPGFAADCLETLEEIAIENRQVFLNAGGEQYRYIPALNDAPGHLRALTELIEQQAGGWPEFGTGGEAAAECAERRQRALALGATA</sequence>
<evidence type="ECO:0000256" key="9">
    <source>
        <dbReference type="HAMAP-Rule" id="MF_00323"/>
    </source>
</evidence>
<dbReference type="Gene3D" id="3.40.50.1400">
    <property type="match status" value="2"/>
</dbReference>
<evidence type="ECO:0000313" key="12">
    <source>
        <dbReference type="Proteomes" id="UP000035760"/>
    </source>
</evidence>
<keyword evidence="5 9" id="KW-0350">Heme biosynthesis</keyword>
<organism evidence="11 12">
    <name type="scientific">Candidatus Competibacter denitrificans Run_A_D11</name>
    <dbReference type="NCBI Taxonomy" id="1400863"/>
    <lineage>
        <taxon>Bacteria</taxon>
        <taxon>Pseudomonadati</taxon>
        <taxon>Pseudomonadota</taxon>
        <taxon>Gammaproteobacteria</taxon>
        <taxon>Candidatus Competibacteraceae</taxon>
        <taxon>Candidatus Competibacter</taxon>
    </lineage>
</organism>
<comment type="catalytic activity">
    <reaction evidence="8">
        <text>Fe-coproporphyrin III + 2 H(+) = coproporphyrin III + Fe(2+)</text>
        <dbReference type="Rhea" id="RHEA:49572"/>
        <dbReference type="ChEBI" id="CHEBI:15378"/>
        <dbReference type="ChEBI" id="CHEBI:29033"/>
        <dbReference type="ChEBI" id="CHEBI:68438"/>
        <dbReference type="ChEBI" id="CHEBI:131725"/>
        <dbReference type="EC" id="4.99.1.9"/>
    </reaction>
    <physiologicalReaction direction="right-to-left" evidence="8">
        <dbReference type="Rhea" id="RHEA:49574"/>
    </physiologicalReaction>
</comment>
<proteinExistence type="inferred from homology"/>
<keyword evidence="7 9" id="KW-0627">Porphyrin biosynthesis</keyword>
<keyword evidence="3 9" id="KW-0479">Metal-binding</keyword>
<dbReference type="NCBIfam" id="TIGR00109">
    <property type="entry name" value="hemH"/>
    <property type="match status" value="1"/>
</dbReference>
<dbReference type="GO" id="GO:0004325">
    <property type="term" value="F:ferrochelatase activity"/>
    <property type="evidence" value="ECO:0007669"/>
    <property type="project" value="UniProtKB-UniRule"/>
</dbReference>
<evidence type="ECO:0000256" key="6">
    <source>
        <dbReference type="ARBA" id="ARBA00023239"/>
    </source>
</evidence>
<evidence type="ECO:0000256" key="1">
    <source>
        <dbReference type="ARBA" id="ARBA00007718"/>
    </source>
</evidence>
<dbReference type="HAMAP" id="MF_00323">
    <property type="entry name" value="Ferrochelatase"/>
    <property type="match status" value="1"/>
</dbReference>
<dbReference type="EMBL" id="CBTJ020000045">
    <property type="protein sequence ID" value="CDI03053.1"/>
    <property type="molecule type" value="Genomic_DNA"/>
</dbReference>
<dbReference type="Pfam" id="PF00762">
    <property type="entry name" value="Ferrochelatase"/>
    <property type="match status" value="1"/>
</dbReference>
<dbReference type="PROSITE" id="PS00534">
    <property type="entry name" value="FERROCHELATASE"/>
    <property type="match status" value="1"/>
</dbReference>
<accession>W6MDL1</accession>
<evidence type="ECO:0000256" key="8">
    <source>
        <dbReference type="ARBA" id="ARBA00024536"/>
    </source>
</evidence>
<comment type="pathway">
    <text evidence="9 10">Porphyrin-containing compound metabolism; protoheme biosynthesis; protoheme from protoporphyrin-IX: step 1/1.</text>
</comment>
<dbReference type="UniPathway" id="UPA00252">
    <property type="reaction ID" value="UER00325"/>
</dbReference>
<dbReference type="PANTHER" id="PTHR11108:SF1">
    <property type="entry name" value="FERROCHELATASE, MITOCHONDRIAL"/>
    <property type="match status" value="1"/>
</dbReference>